<dbReference type="SUPFAM" id="SSF49464">
    <property type="entry name" value="Carboxypeptidase regulatory domain-like"/>
    <property type="match status" value="1"/>
</dbReference>
<feature type="signal peptide" evidence="1">
    <location>
        <begin position="1"/>
        <end position="18"/>
    </location>
</feature>
<dbReference type="Proteomes" id="UP001176883">
    <property type="component" value="Unassembled WGS sequence"/>
</dbReference>
<feature type="domain" description="Outer membrane protein beta-barrel" evidence="2">
    <location>
        <begin position="442"/>
        <end position="755"/>
    </location>
</feature>
<evidence type="ECO:0000313" key="4">
    <source>
        <dbReference type="Proteomes" id="UP001176883"/>
    </source>
</evidence>
<evidence type="ECO:0000259" key="2">
    <source>
        <dbReference type="Pfam" id="PF14905"/>
    </source>
</evidence>
<dbReference type="EMBL" id="JAUOEK010000024">
    <property type="protein sequence ID" value="MDO5968399.1"/>
    <property type="molecule type" value="Genomic_DNA"/>
</dbReference>
<comment type="caution">
    <text evidence="3">The sequence shown here is derived from an EMBL/GenBank/DDBJ whole genome shotgun (WGS) entry which is preliminary data.</text>
</comment>
<name>A0ABT8W5K8_9FLAO</name>
<keyword evidence="4" id="KW-1185">Reference proteome</keyword>
<dbReference type="Pfam" id="PF13715">
    <property type="entry name" value="CarbopepD_reg_2"/>
    <property type="match status" value="1"/>
</dbReference>
<reference evidence="3" key="1">
    <citation type="submission" date="2023-07" db="EMBL/GenBank/DDBJ databases">
        <title>Two novel species in the genus Flavivirga.</title>
        <authorList>
            <person name="Kwon K."/>
        </authorList>
    </citation>
    <scope>NUCLEOTIDE SEQUENCE</scope>
    <source>
        <strain evidence="3">KCTC 52353</strain>
    </source>
</reference>
<dbReference type="InterPro" id="IPR008969">
    <property type="entry name" value="CarboxyPept-like_regulatory"/>
</dbReference>
<keyword evidence="1" id="KW-0732">Signal</keyword>
<dbReference type="InterPro" id="IPR041700">
    <property type="entry name" value="OMP_b-brl_3"/>
</dbReference>
<evidence type="ECO:0000256" key="1">
    <source>
        <dbReference type="SAM" id="SignalP"/>
    </source>
</evidence>
<feature type="chain" id="PRO_5046116450" evidence="1">
    <location>
        <begin position="19"/>
        <end position="920"/>
    </location>
</feature>
<dbReference type="RefSeq" id="WP_303276080.1">
    <property type="nucleotide sequence ID" value="NZ_JAUOEK010000024.1"/>
</dbReference>
<dbReference type="Pfam" id="PF14905">
    <property type="entry name" value="OMP_b-brl_3"/>
    <property type="match status" value="2"/>
</dbReference>
<protein>
    <submittedName>
        <fullName evidence="3">Outer membrane beta-barrel protein</fullName>
    </submittedName>
</protein>
<accession>A0ABT8W5K8</accession>
<evidence type="ECO:0000313" key="3">
    <source>
        <dbReference type="EMBL" id="MDO5968399.1"/>
    </source>
</evidence>
<proteinExistence type="predicted"/>
<gene>
    <name evidence="3" type="ORF">Q4Q35_01130</name>
</gene>
<dbReference type="SUPFAM" id="SSF56935">
    <property type="entry name" value="Porins"/>
    <property type="match status" value="1"/>
</dbReference>
<feature type="domain" description="Outer membrane protein beta-barrel" evidence="2">
    <location>
        <begin position="779"/>
        <end position="899"/>
    </location>
</feature>
<sequence>MKYFLLLLTVLVATNTFSQSNTFEISGTLTSEDDKIPLESATVYLQRVKDSSLITYTISDQKGRFLLGNKIGDNQANLYVSYVGYQTYQKLININKSKIDLGNISLKISTNALDEVIVKSQAPITIKKDTLEFNVKSFKTKKDASIEDLLKELPGVEVDPDGKIKVNGKEVNKVLVNGKPFFGNDPTIATRNLSKEIIEKIQVSDTKTDEEAFAGEEGDRSNKTVNLVVKKENNKGVFGRLAAGAGTDKTYEYAGMYNRFNDDLRFSVLVGGNNINSPGFSFGEIRKMFGGSSSYNINKQVFNYGNDGIITSRNVGLNYVDDWGKKADASTNYFASNSDLENIVKSERENILPDSRFFTNLNSKTISNTERHSTETKVKIKVDSTLLITIEPKFRYIKTTNDFNSDEKSFDENSVLINESTSKSFKETTENFFSNNINLTKRLGTKGAFFKLDIFNRSTKTDTENILNNQVDIYGNGLETITLNQLREVEGNDNTFIISSSYRLPIKGKELSLDIGFGYRNNTQKNIRNSYDFNDLTQDYETSINEDLSSDFEYANITKTPKLTLEYKKKKWSGSFNADFVFRTLENTDYLRPEFNLKRNFNAVVVKYRLNYRSPKSSLGLGYNLSNNAPSLSQLQTFIDVTNPLDIIVGNPELKPSNRHNFYMYFNKNNFQKGIGFNTYLSSDILNNNAVAKRSINEDLIRETTYTNIDGGYTFQAYMDFNKKVKIDSLKTVQLNLGFNPNIRRSVNFNNDVQYASLSKTLSPNLGARFMWKDVAEFGVNYSLSFTNNTFDTDVFDNQEFSYHSMFIRTINYFNKKFDWRNEIRYNYNPDIADDFEKSAWFWNSTLAYSFMKDKATLTLKAYDLLNQNTNARRIANQNFIEDRQSTVLQRYFMLSFSWKFNTLGKAGEVKGGNGYYIVR</sequence>
<organism evidence="3 4">
    <name type="scientific">Flavivirga aquimarina</name>
    <dbReference type="NCBI Taxonomy" id="2027862"/>
    <lineage>
        <taxon>Bacteria</taxon>
        <taxon>Pseudomonadati</taxon>
        <taxon>Bacteroidota</taxon>
        <taxon>Flavobacteriia</taxon>
        <taxon>Flavobacteriales</taxon>
        <taxon>Flavobacteriaceae</taxon>
        <taxon>Flavivirga</taxon>
    </lineage>
</organism>